<evidence type="ECO:0000259" key="1">
    <source>
        <dbReference type="Pfam" id="PF00005"/>
    </source>
</evidence>
<dbReference type="PANTHER" id="PTHR42798">
    <property type="entry name" value="LIPOPROTEIN-RELEASING SYSTEM ATP-BINDING PROTEIN LOLD"/>
    <property type="match status" value="1"/>
</dbReference>
<name>X1ESM5_9ZZZZ</name>
<dbReference type="GO" id="GO:0016887">
    <property type="term" value="F:ATP hydrolysis activity"/>
    <property type="evidence" value="ECO:0007669"/>
    <property type="project" value="InterPro"/>
</dbReference>
<dbReference type="InterPro" id="IPR027417">
    <property type="entry name" value="P-loop_NTPase"/>
</dbReference>
<dbReference type="GO" id="GO:0005524">
    <property type="term" value="F:ATP binding"/>
    <property type="evidence" value="ECO:0007669"/>
    <property type="project" value="InterPro"/>
</dbReference>
<protein>
    <recommendedName>
        <fullName evidence="1">ABC transporter domain-containing protein</fullName>
    </recommendedName>
</protein>
<accession>X1ESM5</accession>
<feature type="non-terminal residue" evidence="2">
    <location>
        <position position="1"/>
    </location>
</feature>
<evidence type="ECO:0000313" key="2">
    <source>
        <dbReference type="EMBL" id="GAH36391.1"/>
    </source>
</evidence>
<proteinExistence type="predicted"/>
<dbReference type="AlphaFoldDB" id="X1ESM5"/>
<dbReference type="PANTHER" id="PTHR42798:SF6">
    <property type="entry name" value="CELL DIVISION ATP-BINDING PROTEIN FTSE"/>
    <property type="match status" value="1"/>
</dbReference>
<reference evidence="2" key="1">
    <citation type="journal article" date="2014" name="Front. Microbiol.">
        <title>High frequency of phylogenetically diverse reductive dehalogenase-homologous genes in deep subseafloor sedimentary metagenomes.</title>
        <authorList>
            <person name="Kawai M."/>
            <person name="Futagami T."/>
            <person name="Toyoda A."/>
            <person name="Takaki Y."/>
            <person name="Nishi S."/>
            <person name="Hori S."/>
            <person name="Arai W."/>
            <person name="Tsubouchi T."/>
            <person name="Morono Y."/>
            <person name="Uchiyama I."/>
            <person name="Ito T."/>
            <person name="Fujiyama A."/>
            <person name="Inagaki F."/>
            <person name="Takami H."/>
        </authorList>
    </citation>
    <scope>NUCLEOTIDE SEQUENCE</scope>
    <source>
        <strain evidence="2">Expedition CK06-06</strain>
    </source>
</reference>
<gene>
    <name evidence="2" type="ORF">S03H2_25841</name>
</gene>
<dbReference type="EMBL" id="BARU01014752">
    <property type="protein sequence ID" value="GAH36391.1"/>
    <property type="molecule type" value="Genomic_DNA"/>
</dbReference>
<dbReference type="SUPFAM" id="SSF52540">
    <property type="entry name" value="P-loop containing nucleoside triphosphate hydrolases"/>
    <property type="match status" value="1"/>
</dbReference>
<dbReference type="Pfam" id="PF00005">
    <property type="entry name" value="ABC_tran"/>
    <property type="match status" value="1"/>
</dbReference>
<dbReference type="InterPro" id="IPR003439">
    <property type="entry name" value="ABC_transporter-like_ATP-bd"/>
</dbReference>
<feature type="non-terminal residue" evidence="2">
    <location>
        <position position="138"/>
    </location>
</feature>
<feature type="domain" description="ABC transporter" evidence="1">
    <location>
        <begin position="21"/>
        <end position="133"/>
    </location>
</feature>
<organism evidence="2">
    <name type="scientific">marine sediment metagenome</name>
    <dbReference type="NCBI Taxonomy" id="412755"/>
    <lineage>
        <taxon>unclassified sequences</taxon>
        <taxon>metagenomes</taxon>
        <taxon>ecological metagenomes</taxon>
    </lineage>
</organism>
<sequence length="138" mass="15237">FIEVIDLVKVYKMGSLEVQALRGLNLRIDKGDFIAIIGPSGSGKTTLLNILGGLDSPTAGQARIGNSNLNTMNRKDRILFRRETVGHIFQNLNLIPTLTARENIELPLVAAKTSSTNRIERISKLVEILGMDERIDHT</sequence>
<dbReference type="Gene3D" id="3.40.50.300">
    <property type="entry name" value="P-loop containing nucleotide triphosphate hydrolases"/>
    <property type="match status" value="1"/>
</dbReference>
<comment type="caution">
    <text evidence="2">The sequence shown here is derived from an EMBL/GenBank/DDBJ whole genome shotgun (WGS) entry which is preliminary data.</text>
</comment>